<evidence type="ECO:0000313" key="2">
    <source>
        <dbReference type="Proteomes" id="UP000032900"/>
    </source>
</evidence>
<protein>
    <recommendedName>
        <fullName evidence="3">Secretion system C-terminal sorting domain-containing protein</fullName>
    </recommendedName>
</protein>
<dbReference type="AlphaFoldDB" id="A0A0E9LZB7"/>
<dbReference type="OrthoDB" id="1041092at2"/>
<comment type="caution">
    <text evidence="1">The sequence shown here is derived from an EMBL/GenBank/DDBJ whole genome shotgun (WGS) entry which is preliminary data.</text>
</comment>
<dbReference type="NCBIfam" id="TIGR04183">
    <property type="entry name" value="Por_Secre_tail"/>
    <property type="match status" value="1"/>
</dbReference>
<dbReference type="InterPro" id="IPR026444">
    <property type="entry name" value="Secre_tail"/>
</dbReference>
<proteinExistence type="predicted"/>
<dbReference type="EMBL" id="BAZW01000020">
    <property type="protein sequence ID" value="GAO30220.1"/>
    <property type="molecule type" value="Genomic_DNA"/>
</dbReference>
<gene>
    <name evidence="1" type="ORF">JCM15548_12478</name>
</gene>
<accession>A0A0E9LZB7</accession>
<dbReference type="Proteomes" id="UP000032900">
    <property type="component" value="Unassembled WGS sequence"/>
</dbReference>
<organism evidence="1 2">
    <name type="scientific">Geofilum rubicundum JCM 15548</name>
    <dbReference type="NCBI Taxonomy" id="1236989"/>
    <lineage>
        <taxon>Bacteria</taxon>
        <taxon>Pseudomonadati</taxon>
        <taxon>Bacteroidota</taxon>
        <taxon>Bacteroidia</taxon>
        <taxon>Marinilabiliales</taxon>
        <taxon>Marinilabiliaceae</taxon>
        <taxon>Geofilum</taxon>
    </lineage>
</organism>
<reference evidence="1 2" key="1">
    <citation type="journal article" date="2015" name="Microbes Environ.">
        <title>Distribution and evolution of nitrogen fixation genes in the phylum bacteroidetes.</title>
        <authorList>
            <person name="Inoue J."/>
            <person name="Oshima K."/>
            <person name="Suda W."/>
            <person name="Sakamoto M."/>
            <person name="Iino T."/>
            <person name="Noda S."/>
            <person name="Hongoh Y."/>
            <person name="Hattori M."/>
            <person name="Ohkuma M."/>
        </authorList>
    </citation>
    <scope>NUCLEOTIDE SEQUENCE [LARGE SCALE GENOMIC DNA]</scope>
    <source>
        <strain evidence="1">JCM 15548</strain>
    </source>
</reference>
<evidence type="ECO:0000313" key="1">
    <source>
        <dbReference type="EMBL" id="GAO30220.1"/>
    </source>
</evidence>
<keyword evidence="2" id="KW-1185">Reference proteome</keyword>
<sequence length="546" mass="59893">MVRLSQGSTQIYSYQTHSFSTNTLIANFNIAASAPTGAYDLVLTMDAHASELWSYDAITITTRENSPQLSGVSIEEASQGGDVSMTITGSNTQFMSGSSMVSLVSNHSGKTISAHQVTTNTNEELVAQFRFNYAHETGLYTLKLFNAIDGWIYLPDAFTLLAGDTPPEIVSASPATVSQGETIDIEITTNSIDLYQGTNLIWLAHENSIIESNSYTVVDPNTVNANFSFNIDYPTGVYDLLFRHETGIELSRSGALTLEAGASTPSLASSTPVHGKRGEQVSITIYGVNTHFNKNDVKNKIYLFRDGTTITPIQTDVVDNTTISALFDLDYGHPKGLYTLYLYNAYDGTNWLSDAFTVEEGENIPNISSVSPNILMLGATLDVEITGENIDFSQGTNLVKLTQDDTTILMNSSEAQSETVLMANFTISYGHPTGDYILSIINDTFDATLITDKTLIKRNAFYLKAASTPIVDVHSDQSHAWLDTDKKQLRTSELFDGMQLYNMQGQLLQAVENTNSISTSSLPSGYYILKLWKNKVFVAEKIWISE</sequence>
<name>A0A0E9LZB7_9BACT</name>
<dbReference type="RefSeq" id="WP_062125023.1">
    <property type="nucleotide sequence ID" value="NZ_BAZW01000020.1"/>
</dbReference>
<evidence type="ECO:0008006" key="3">
    <source>
        <dbReference type="Google" id="ProtNLM"/>
    </source>
</evidence>